<dbReference type="PANTHER" id="PTHR30349:SF64">
    <property type="entry name" value="PROPHAGE INTEGRASE INTD-RELATED"/>
    <property type="match status" value="1"/>
</dbReference>
<dbReference type="Pfam" id="PF13102">
    <property type="entry name" value="Phage_int_SAM_5"/>
    <property type="match status" value="1"/>
</dbReference>
<dbReference type="Pfam" id="PF00589">
    <property type="entry name" value="Phage_integrase"/>
    <property type="match status" value="1"/>
</dbReference>
<dbReference type="InterPro" id="IPR002104">
    <property type="entry name" value="Integrase_catalytic"/>
</dbReference>
<accession>A0ABW4Y3W2</accession>
<keyword evidence="2" id="KW-0238">DNA-binding</keyword>
<gene>
    <name evidence="5" type="ORF">ACFSJE_15675</name>
</gene>
<dbReference type="PANTHER" id="PTHR30349">
    <property type="entry name" value="PHAGE INTEGRASE-RELATED"/>
    <property type="match status" value="1"/>
</dbReference>
<keyword evidence="6" id="KW-1185">Reference proteome</keyword>
<evidence type="ECO:0000313" key="5">
    <source>
        <dbReference type="EMBL" id="MFD2101228.1"/>
    </source>
</evidence>
<dbReference type="InterPro" id="IPR050090">
    <property type="entry name" value="Tyrosine_recombinase_XerCD"/>
</dbReference>
<dbReference type="InterPro" id="IPR025269">
    <property type="entry name" value="SAM-like_dom"/>
</dbReference>
<dbReference type="Gene3D" id="1.10.150.130">
    <property type="match status" value="1"/>
</dbReference>
<evidence type="ECO:0000256" key="2">
    <source>
        <dbReference type="ARBA" id="ARBA00023125"/>
    </source>
</evidence>
<protein>
    <submittedName>
        <fullName evidence="5">Site-specific integrase</fullName>
    </submittedName>
</protein>
<comment type="similarity">
    <text evidence="1">Belongs to the 'phage' integrase family.</text>
</comment>
<dbReference type="CDD" id="cd01185">
    <property type="entry name" value="INTN1_C_like"/>
    <property type="match status" value="1"/>
</dbReference>
<dbReference type="Pfam" id="PF17293">
    <property type="entry name" value="Arm-DNA-bind_5"/>
    <property type="match status" value="1"/>
</dbReference>
<evidence type="ECO:0000256" key="3">
    <source>
        <dbReference type="ARBA" id="ARBA00023172"/>
    </source>
</evidence>
<dbReference type="InterPro" id="IPR035386">
    <property type="entry name" value="Arm-DNA-bind_5"/>
</dbReference>
<dbReference type="Proteomes" id="UP001597342">
    <property type="component" value="Unassembled WGS sequence"/>
</dbReference>
<evidence type="ECO:0000256" key="1">
    <source>
        <dbReference type="ARBA" id="ARBA00008857"/>
    </source>
</evidence>
<feature type="domain" description="Tyr recombinase" evidence="4">
    <location>
        <begin position="222"/>
        <end position="400"/>
    </location>
</feature>
<proteinExistence type="inferred from homology"/>
<dbReference type="PROSITE" id="PS51898">
    <property type="entry name" value="TYR_RECOMBINASE"/>
    <property type="match status" value="1"/>
</dbReference>
<keyword evidence="3" id="KW-0233">DNA recombination</keyword>
<organism evidence="5 6">
    <name type="scientific">Flagellimonas iocasae</name>
    <dbReference type="NCBI Taxonomy" id="2055905"/>
    <lineage>
        <taxon>Bacteria</taxon>
        <taxon>Pseudomonadati</taxon>
        <taxon>Bacteroidota</taxon>
        <taxon>Flavobacteriia</taxon>
        <taxon>Flavobacteriales</taxon>
        <taxon>Flavobacteriaceae</taxon>
        <taxon>Flagellimonas</taxon>
    </lineage>
</organism>
<dbReference type="InterPro" id="IPR010998">
    <property type="entry name" value="Integrase_recombinase_N"/>
</dbReference>
<comment type="caution">
    <text evidence="5">The sequence shown here is derived from an EMBL/GenBank/DDBJ whole genome shotgun (WGS) entry which is preliminary data.</text>
</comment>
<name>A0ABW4Y3W2_9FLAO</name>
<dbReference type="SUPFAM" id="SSF56349">
    <property type="entry name" value="DNA breaking-rejoining enzymes"/>
    <property type="match status" value="1"/>
</dbReference>
<sequence>MKTSHTFSILFWINKSRASNQLAELYVRVTVNGKRANIALNRKVKIDLWDYTNKKVKGNSKESRQINDHINLVQSRLFDIYQDLKYKGELITPQLVKSLYNGENINSKTLLELLEYHNRKIENTLALGTIRNFGITENYITRFLKQKLKTTDVNLNQLNYKFISDLEMFLVNYYPKGHPKAMSHNTVMKHLQRLRKIVNLAYQLEWMDKDPFLRWKPTFEQKQREFLGQNELNNLETYNFPIDRLDRVRDLFVFSCYTGISYSDIMGLTKNNLIIGMDGNNWIATKRLKTKTSVRVPLLEPAKKILDKYESHPITTHSGTLLPKITNEKTNLYLKEIADAVGIKKNLTFHMARHTFATTVTLSNGVPIETVSKLLGHTKLSTTQIYARVLDKKLSEDMIDLQLRLNDKKEVLKKGDGNNWSPV</sequence>
<evidence type="ECO:0000259" key="4">
    <source>
        <dbReference type="PROSITE" id="PS51898"/>
    </source>
</evidence>
<dbReference type="Gene3D" id="1.10.443.10">
    <property type="entry name" value="Intergrase catalytic core"/>
    <property type="match status" value="1"/>
</dbReference>
<dbReference type="EMBL" id="JBHUHU010000005">
    <property type="protein sequence ID" value="MFD2101228.1"/>
    <property type="molecule type" value="Genomic_DNA"/>
</dbReference>
<evidence type="ECO:0000313" key="6">
    <source>
        <dbReference type="Proteomes" id="UP001597342"/>
    </source>
</evidence>
<reference evidence="6" key="1">
    <citation type="journal article" date="2019" name="Int. J. Syst. Evol. Microbiol.">
        <title>The Global Catalogue of Microorganisms (GCM) 10K type strain sequencing project: providing services to taxonomists for standard genome sequencing and annotation.</title>
        <authorList>
            <consortium name="The Broad Institute Genomics Platform"/>
            <consortium name="The Broad Institute Genome Sequencing Center for Infectious Disease"/>
            <person name="Wu L."/>
            <person name="Ma J."/>
        </authorList>
    </citation>
    <scope>NUCLEOTIDE SEQUENCE [LARGE SCALE GENOMIC DNA]</scope>
    <source>
        <strain evidence="6">JCM 3389</strain>
    </source>
</reference>
<dbReference type="InterPro" id="IPR013762">
    <property type="entry name" value="Integrase-like_cat_sf"/>
</dbReference>
<dbReference type="InterPro" id="IPR011010">
    <property type="entry name" value="DNA_brk_join_enz"/>
</dbReference>
<dbReference type="RefSeq" id="WP_379831811.1">
    <property type="nucleotide sequence ID" value="NZ_JBHUHU010000005.1"/>
</dbReference>